<dbReference type="InterPro" id="IPR048899">
    <property type="entry name" value="NMD_SH3"/>
</dbReference>
<dbReference type="Pfam" id="PF04981">
    <property type="entry name" value="NMD3"/>
    <property type="match status" value="1"/>
</dbReference>
<dbReference type="PANTHER" id="PTHR12746:SF2">
    <property type="entry name" value="60S RIBOSOMAL EXPORT PROTEIN NMD3"/>
    <property type="match status" value="1"/>
</dbReference>
<dbReference type="Proteomes" id="UP000467840">
    <property type="component" value="Chromosome 14"/>
</dbReference>
<keyword evidence="1" id="KW-0539">Nucleus</keyword>
<organism evidence="5 6">
    <name type="scientific">Hevea brasiliensis</name>
    <name type="common">Para rubber tree</name>
    <name type="synonym">Siphonia brasiliensis</name>
    <dbReference type="NCBI Taxonomy" id="3981"/>
    <lineage>
        <taxon>Eukaryota</taxon>
        <taxon>Viridiplantae</taxon>
        <taxon>Streptophyta</taxon>
        <taxon>Embryophyta</taxon>
        <taxon>Tracheophyta</taxon>
        <taxon>Spermatophyta</taxon>
        <taxon>Magnoliopsida</taxon>
        <taxon>eudicotyledons</taxon>
        <taxon>Gunneridae</taxon>
        <taxon>Pentapetalae</taxon>
        <taxon>rosids</taxon>
        <taxon>fabids</taxon>
        <taxon>Malpighiales</taxon>
        <taxon>Euphorbiaceae</taxon>
        <taxon>Crotonoideae</taxon>
        <taxon>Micrandreae</taxon>
        <taxon>Hevea</taxon>
    </lineage>
</organism>
<dbReference type="EMBL" id="JAAGAX010000006">
    <property type="protein sequence ID" value="KAF2310151.1"/>
    <property type="molecule type" value="Genomic_DNA"/>
</dbReference>
<comment type="function">
    <text evidence="1">Acts as an adapter for the XPO1/CRM1-mediated export of the 60S ribosomal subunit.</text>
</comment>
<feature type="domain" description="Nmd3 N-terminal" evidence="3">
    <location>
        <begin position="111"/>
        <end position="343"/>
    </location>
</feature>
<name>A0A6A6M8S9_HEVBR</name>
<evidence type="ECO:0000259" key="3">
    <source>
        <dbReference type="Pfam" id="PF04981"/>
    </source>
</evidence>
<dbReference type="GO" id="GO:0015031">
    <property type="term" value="P:protein transport"/>
    <property type="evidence" value="ECO:0007669"/>
    <property type="project" value="UniProtKB-KW"/>
</dbReference>
<gene>
    <name evidence="5" type="ORF">GH714_006755</name>
</gene>
<comment type="similarity">
    <text evidence="1">Belongs to the NMD3 family.</text>
</comment>
<accession>A0A6A6M8S9</accession>
<dbReference type="GO" id="GO:0005634">
    <property type="term" value="C:nucleus"/>
    <property type="evidence" value="ECO:0007669"/>
    <property type="project" value="UniProtKB-SubCell"/>
</dbReference>
<dbReference type="GO" id="GO:0000055">
    <property type="term" value="P:ribosomal large subunit export from nucleus"/>
    <property type="evidence" value="ECO:0007669"/>
    <property type="project" value="TreeGrafter"/>
</dbReference>
<dbReference type="PANTHER" id="PTHR12746">
    <property type="entry name" value="NONSENSE-MEDIATED MRNA DECAY PROTEIN 3"/>
    <property type="match status" value="1"/>
</dbReference>
<reference evidence="5 6" key="1">
    <citation type="journal article" date="2020" name="Mol. Plant">
        <title>The Chromosome-Based Rubber Tree Genome Provides New Insights into Spurge Genome Evolution and Rubber Biosynthesis.</title>
        <authorList>
            <person name="Liu J."/>
            <person name="Shi C."/>
            <person name="Shi C.C."/>
            <person name="Li W."/>
            <person name="Zhang Q.J."/>
            <person name="Zhang Y."/>
            <person name="Li K."/>
            <person name="Lu H.F."/>
            <person name="Shi C."/>
            <person name="Zhu S.T."/>
            <person name="Xiao Z.Y."/>
            <person name="Nan H."/>
            <person name="Yue Y."/>
            <person name="Zhu X.G."/>
            <person name="Wu Y."/>
            <person name="Hong X.N."/>
            <person name="Fan G.Y."/>
            <person name="Tong Y."/>
            <person name="Zhang D."/>
            <person name="Mao C.L."/>
            <person name="Liu Y.L."/>
            <person name="Hao S.J."/>
            <person name="Liu W.Q."/>
            <person name="Lv M.Q."/>
            <person name="Zhang H.B."/>
            <person name="Liu Y."/>
            <person name="Hu-Tang G.R."/>
            <person name="Wang J.P."/>
            <person name="Wang J.H."/>
            <person name="Sun Y.H."/>
            <person name="Ni S.B."/>
            <person name="Chen W.B."/>
            <person name="Zhang X.C."/>
            <person name="Jiao Y.N."/>
            <person name="Eichler E.E."/>
            <person name="Li G.H."/>
            <person name="Liu X."/>
            <person name="Gao L.Z."/>
        </authorList>
    </citation>
    <scope>NUCLEOTIDE SEQUENCE [LARGE SCALE GENOMIC DNA]</scope>
    <source>
        <strain evidence="6">cv. GT1</strain>
        <tissue evidence="5">Leaf</tissue>
    </source>
</reference>
<evidence type="ECO:0000256" key="1">
    <source>
        <dbReference type="RuleBase" id="RU364108"/>
    </source>
</evidence>
<feature type="compositionally biased region" description="Basic and acidic residues" evidence="2">
    <location>
        <begin position="1"/>
        <end position="10"/>
    </location>
</feature>
<dbReference type="InterPro" id="IPR039768">
    <property type="entry name" value="Nmd3"/>
</dbReference>
<protein>
    <recommendedName>
        <fullName evidence="1">60S ribosomal export protein NMD3</fullName>
    </recommendedName>
</protein>
<dbReference type="InterPro" id="IPR007064">
    <property type="entry name" value="Nmd3_N"/>
</dbReference>
<evidence type="ECO:0000313" key="5">
    <source>
        <dbReference type="EMBL" id="KAF2310151.1"/>
    </source>
</evidence>
<dbReference type="GO" id="GO:0043023">
    <property type="term" value="F:ribosomal large subunit binding"/>
    <property type="evidence" value="ECO:0007669"/>
    <property type="project" value="InterPro"/>
</dbReference>
<proteinExistence type="inferred from homology"/>
<dbReference type="GO" id="GO:0005737">
    <property type="term" value="C:cytoplasm"/>
    <property type="evidence" value="ECO:0007669"/>
    <property type="project" value="UniProtKB-SubCell"/>
</dbReference>
<feature type="region of interest" description="Disordered" evidence="2">
    <location>
        <begin position="1"/>
        <end position="22"/>
    </location>
</feature>
<evidence type="ECO:0000259" key="4">
    <source>
        <dbReference type="Pfam" id="PF21193"/>
    </source>
</evidence>
<keyword evidence="1" id="KW-0653">Protein transport</keyword>
<sequence length="368" mass="42046">MVPRKVRDDIQDNPTDVDDAPIDDQLDDAGVHIQPLATVIRGESKKIREDKSDNLSHFVEMAGVSLNEDELQEINAYFQIASAELRKLLRTPAMAESAMFVVPQTIGNILCCKCGILMVPNGANMCVTCLRSEIDITEGLRKRVIILHCPDCTSYLKPPSTWIEAQLESKELLKFCVDIQRNQHDKAKVRLVDAFFIWTEPHSKRIKVKLKIQKDVFNGTILEQSYVVEYVVQPHLCENCSRVQVNPDQWVAVVQLRQHVSHRRTFFFLEQLILKHGAAVLAIKIKQVDEGIDFFFAKRSYAMKFVEFIGKVVPLRTRYDRQLVSHDSKSNKYNYKYTFSVEICPICREDLICLPPKVASNLGNIGPL</sequence>
<comment type="subcellular location">
    <subcellularLocation>
        <location evidence="1">Cytoplasm</location>
    </subcellularLocation>
    <subcellularLocation>
        <location evidence="1">Nucleus</location>
    </subcellularLocation>
</comment>
<dbReference type="AlphaFoldDB" id="A0A6A6M8S9"/>
<keyword evidence="6" id="KW-1185">Reference proteome</keyword>
<feature type="domain" description="60S ribosomal export protein NMD3 SH3" evidence="4">
    <location>
        <begin position="346"/>
        <end position="368"/>
    </location>
</feature>
<keyword evidence="1" id="KW-0963">Cytoplasm</keyword>
<evidence type="ECO:0000313" key="6">
    <source>
        <dbReference type="Proteomes" id="UP000467840"/>
    </source>
</evidence>
<evidence type="ECO:0000256" key="2">
    <source>
        <dbReference type="SAM" id="MobiDB-lite"/>
    </source>
</evidence>
<keyword evidence="1" id="KW-0813">Transport</keyword>
<comment type="caution">
    <text evidence="5">The sequence shown here is derived from an EMBL/GenBank/DDBJ whole genome shotgun (WGS) entry which is preliminary data.</text>
</comment>
<dbReference type="Pfam" id="PF21193">
    <property type="entry name" value="NMD_SH3"/>
    <property type="match status" value="1"/>
</dbReference>